<evidence type="ECO:0000313" key="4">
    <source>
        <dbReference type="Proteomes" id="UP000191024"/>
    </source>
</evidence>
<gene>
    <name evidence="3" type="ORF">LAMI_0F04632G</name>
</gene>
<organism evidence="3 4">
    <name type="scientific">Lachancea mirantina</name>
    <dbReference type="NCBI Taxonomy" id="1230905"/>
    <lineage>
        <taxon>Eukaryota</taxon>
        <taxon>Fungi</taxon>
        <taxon>Dikarya</taxon>
        <taxon>Ascomycota</taxon>
        <taxon>Saccharomycotina</taxon>
        <taxon>Saccharomycetes</taxon>
        <taxon>Saccharomycetales</taxon>
        <taxon>Saccharomycetaceae</taxon>
        <taxon>Lachancea</taxon>
    </lineage>
</organism>
<dbReference type="Proteomes" id="UP000191024">
    <property type="component" value="Chromosome F"/>
</dbReference>
<dbReference type="OrthoDB" id="15433at2759"/>
<dbReference type="GO" id="GO:0000287">
    <property type="term" value="F:magnesium ion binding"/>
    <property type="evidence" value="ECO:0007669"/>
    <property type="project" value="InterPro"/>
</dbReference>
<evidence type="ECO:0000259" key="2">
    <source>
        <dbReference type="Pfam" id="PF01648"/>
    </source>
</evidence>
<dbReference type="InterPro" id="IPR037143">
    <property type="entry name" value="4-PPantetheinyl_Trfase_dom_sf"/>
</dbReference>
<accession>A0A1G4JXW9</accession>
<name>A0A1G4JXW9_9SACH</name>
<evidence type="ECO:0000313" key="3">
    <source>
        <dbReference type="EMBL" id="SCU95969.1"/>
    </source>
</evidence>
<dbReference type="AlphaFoldDB" id="A0A1G4JXW9"/>
<keyword evidence="4" id="KW-1185">Reference proteome</keyword>
<evidence type="ECO:0000256" key="1">
    <source>
        <dbReference type="ARBA" id="ARBA00022679"/>
    </source>
</evidence>
<dbReference type="Gene3D" id="3.90.470.20">
    <property type="entry name" value="4'-phosphopantetheinyl transferase domain"/>
    <property type="match status" value="1"/>
</dbReference>
<dbReference type="InterPro" id="IPR008278">
    <property type="entry name" value="4-PPantetheinyl_Trfase_dom"/>
</dbReference>
<keyword evidence="1" id="KW-0808">Transferase</keyword>
<dbReference type="SUPFAM" id="SSF56214">
    <property type="entry name" value="4'-phosphopantetheinyl transferase"/>
    <property type="match status" value="1"/>
</dbReference>
<dbReference type="Pfam" id="PF01648">
    <property type="entry name" value="ACPS"/>
    <property type="match status" value="1"/>
</dbReference>
<dbReference type="EMBL" id="LT598467">
    <property type="protein sequence ID" value="SCU95969.1"/>
    <property type="molecule type" value="Genomic_DNA"/>
</dbReference>
<dbReference type="GO" id="GO:0008897">
    <property type="term" value="F:holo-[acyl-carrier-protein] synthase activity"/>
    <property type="evidence" value="ECO:0007669"/>
    <property type="project" value="InterPro"/>
</dbReference>
<proteinExistence type="predicted"/>
<reference evidence="4" key="1">
    <citation type="submission" date="2016-03" db="EMBL/GenBank/DDBJ databases">
        <authorList>
            <person name="Devillers H."/>
        </authorList>
    </citation>
    <scope>NUCLEOTIDE SEQUENCE [LARGE SCALE GENOMIC DNA]</scope>
</reference>
<protein>
    <submittedName>
        <fullName evidence="3">LAMI_0F04632g1_1</fullName>
    </submittedName>
</protein>
<sequence length="171" mass="19677">MNLATKFRLKRFANVKGIGTDLVHVQRFRKLLDKYPTSGNKSTLNKIIAKFMHPYEIDRLEALIQTETSQEPIIRYVAGVWATKEAIFKSLRCNSFPASEFPPAQFIFTKICYKTNEVDGRPKIGIDCSQLGVWKQFSEHLITNSKFLVSLSHDADYLISFVCHIKDEIME</sequence>
<feature type="domain" description="4'-phosphopantetheinyl transferase" evidence="2">
    <location>
        <begin position="17"/>
        <end position="95"/>
    </location>
</feature>